<dbReference type="InterPro" id="IPR005914">
    <property type="entry name" value="Acac_CoA_synth"/>
</dbReference>
<dbReference type="InterPro" id="IPR045851">
    <property type="entry name" value="AMP-bd_C_sf"/>
</dbReference>
<dbReference type="InterPro" id="IPR042099">
    <property type="entry name" value="ANL_N_sf"/>
</dbReference>
<dbReference type="Pfam" id="PF16177">
    <property type="entry name" value="ACAS_N"/>
    <property type="match status" value="1"/>
</dbReference>
<dbReference type="InterPro" id="IPR032387">
    <property type="entry name" value="ACAS_N"/>
</dbReference>
<dbReference type="PANTHER" id="PTHR42921">
    <property type="entry name" value="ACETOACETYL-COA SYNTHETASE"/>
    <property type="match status" value="1"/>
</dbReference>
<evidence type="ECO:0000259" key="6">
    <source>
        <dbReference type="Pfam" id="PF16177"/>
    </source>
</evidence>
<dbReference type="Gene3D" id="3.30.300.30">
    <property type="match status" value="1"/>
</dbReference>
<keyword evidence="2 7" id="KW-0436">Ligase</keyword>
<dbReference type="InterPro" id="IPR020845">
    <property type="entry name" value="AMP-binding_CS"/>
</dbReference>
<dbReference type="Pfam" id="PF00501">
    <property type="entry name" value="AMP-binding"/>
    <property type="match status" value="1"/>
</dbReference>
<dbReference type="EMBL" id="FWFR01000002">
    <property type="protein sequence ID" value="SLN62404.1"/>
    <property type="molecule type" value="Genomic_DNA"/>
</dbReference>
<dbReference type="GO" id="GO:0006629">
    <property type="term" value="P:lipid metabolic process"/>
    <property type="evidence" value="ECO:0007669"/>
    <property type="project" value="InterPro"/>
</dbReference>
<dbReference type="GO" id="GO:0003987">
    <property type="term" value="F:acetate-CoA ligase activity"/>
    <property type="evidence" value="ECO:0007669"/>
    <property type="project" value="UniProtKB-EC"/>
</dbReference>
<keyword evidence="3" id="KW-0547">Nucleotide-binding</keyword>
<feature type="domain" description="Acetyl-coenzyme A synthetase N-terminal" evidence="6">
    <location>
        <begin position="27"/>
        <end position="80"/>
    </location>
</feature>
<gene>
    <name evidence="7" type="primary">acs</name>
    <name evidence="7" type="ORF">OCH7691_02762</name>
</gene>
<evidence type="ECO:0000256" key="4">
    <source>
        <dbReference type="ARBA" id="ARBA00022840"/>
    </source>
</evidence>
<accession>A0A1Y5TK98</accession>
<dbReference type="EC" id="6.2.1.1" evidence="7"/>
<keyword evidence="4" id="KW-0067">ATP-binding</keyword>
<evidence type="ECO:0000256" key="1">
    <source>
        <dbReference type="ARBA" id="ARBA00006432"/>
    </source>
</evidence>
<dbReference type="NCBIfam" id="TIGR01217">
    <property type="entry name" value="ac_ac_CoA_syn"/>
    <property type="match status" value="1"/>
</dbReference>
<dbReference type="PROSITE" id="PS00455">
    <property type="entry name" value="AMP_BINDING"/>
    <property type="match status" value="1"/>
</dbReference>
<evidence type="ECO:0000313" key="7">
    <source>
        <dbReference type="EMBL" id="SLN62404.1"/>
    </source>
</evidence>
<dbReference type="NCBIfam" id="NF002937">
    <property type="entry name" value="PRK03584.1"/>
    <property type="match status" value="1"/>
</dbReference>
<reference evidence="7 8" key="1">
    <citation type="submission" date="2017-03" db="EMBL/GenBank/DDBJ databases">
        <authorList>
            <person name="Afonso C.L."/>
            <person name="Miller P.J."/>
            <person name="Scott M.A."/>
            <person name="Spackman E."/>
            <person name="Goraichik I."/>
            <person name="Dimitrov K.M."/>
            <person name="Suarez D.L."/>
            <person name="Swayne D.E."/>
        </authorList>
    </citation>
    <scope>NUCLEOTIDE SEQUENCE [LARGE SCALE GENOMIC DNA]</scope>
    <source>
        <strain evidence="7 8">CECT 7691</strain>
    </source>
</reference>
<dbReference type="GO" id="GO:0030729">
    <property type="term" value="F:acetoacetate-CoA ligase activity"/>
    <property type="evidence" value="ECO:0007669"/>
    <property type="project" value="InterPro"/>
</dbReference>
<dbReference type="AlphaFoldDB" id="A0A1Y5TK98"/>
<evidence type="ECO:0000313" key="8">
    <source>
        <dbReference type="Proteomes" id="UP000193200"/>
    </source>
</evidence>
<dbReference type="RefSeq" id="WP_217807984.1">
    <property type="nucleotide sequence ID" value="NZ_FWFR01000002.1"/>
</dbReference>
<evidence type="ECO:0000259" key="5">
    <source>
        <dbReference type="Pfam" id="PF00501"/>
    </source>
</evidence>
<evidence type="ECO:0000256" key="2">
    <source>
        <dbReference type="ARBA" id="ARBA00022598"/>
    </source>
</evidence>
<dbReference type="PANTHER" id="PTHR42921:SF1">
    <property type="entry name" value="ACETOACETYL-COA SYNTHETASE"/>
    <property type="match status" value="1"/>
</dbReference>
<dbReference type="SUPFAM" id="SSF56801">
    <property type="entry name" value="Acetyl-CoA synthetase-like"/>
    <property type="match status" value="1"/>
</dbReference>
<dbReference type="InParanoid" id="A0A1Y5TK98"/>
<dbReference type="Gene3D" id="3.40.50.12780">
    <property type="entry name" value="N-terminal domain of ligase-like"/>
    <property type="match status" value="1"/>
</dbReference>
<dbReference type="InterPro" id="IPR000873">
    <property type="entry name" value="AMP-dep_synth/lig_dom"/>
</dbReference>
<name>A0A1Y5TK98_9PROT</name>
<proteinExistence type="inferred from homology"/>
<comment type="similarity">
    <text evidence="1">Belongs to the ATP-dependent AMP-binding enzyme family.</text>
</comment>
<dbReference type="Proteomes" id="UP000193200">
    <property type="component" value="Unassembled WGS sequence"/>
</dbReference>
<keyword evidence="8" id="KW-1185">Reference proteome</keyword>
<sequence>MRPAYVSQLRRYQAWLSRNRGLDFQNYEALWQWSVGEPNDFWQSLWDYHGMTSPTPHSAALAEERMPGAVWFPGAQVNYAREVFRHVDAATAAGMPAIIAENEEGAVRETSWTGLRRDVAAFALTLRDLGVTRGDRVAAYMPNRTETIVAFLATISIGAVWSVCAPDMGPQAVIDRFRQIGPCILIAVDGIHYGGRAADRSAMVETLRAELPSVERVILLRTPYATGTIPADADFAASVAREDAAADDFEPEWLPFDHPLWVLFSSGTTGMPKAMVHSHGGVLMAGFAGSKNVDVGCSYEENSFGERFHWFSTTGWVMWNAQVGGLVSGTTICIYDGSPNGPKGGPDWTTLWRFAARHGVTYFGAGAAFYGACMKAGIGLAACGDLARIRALGTTGSPLPPAVQEWGTRTFAALGTPDIWWSNISGGTDFCANLVSGNRDLPLQPGRMQCRQLGSAVAAWNDAGEPVIGEMGELVCTRPLPSMPLYFLNDPDGERYRSSYFDVFPGVWRHGDWIRIDADGTCVIFGRSDATINRHGVRLGTSEIYSAVEKLPDLQDSMLVDLEYLGRDSCLVLFVVPREGTRVDDCLRQRIGEAIRSRVSPRFLPDRIIAAPSIPYTLSGKKLEIPVRRLLLGHPADKVASRDALADPGALDWYAALAASGSFGQDAAGNPA</sequence>
<feature type="domain" description="AMP-dependent synthetase/ligase" evidence="5">
    <location>
        <begin position="90"/>
        <end position="413"/>
    </location>
</feature>
<evidence type="ECO:0000256" key="3">
    <source>
        <dbReference type="ARBA" id="ARBA00022741"/>
    </source>
</evidence>
<organism evidence="7 8">
    <name type="scientific">Oceanibacterium hippocampi</name>
    <dbReference type="NCBI Taxonomy" id="745714"/>
    <lineage>
        <taxon>Bacteria</taxon>
        <taxon>Pseudomonadati</taxon>
        <taxon>Pseudomonadota</taxon>
        <taxon>Alphaproteobacteria</taxon>
        <taxon>Sneathiellales</taxon>
        <taxon>Sneathiellaceae</taxon>
        <taxon>Oceanibacterium</taxon>
    </lineage>
</organism>
<dbReference type="GO" id="GO:0005524">
    <property type="term" value="F:ATP binding"/>
    <property type="evidence" value="ECO:0007669"/>
    <property type="project" value="UniProtKB-KW"/>
</dbReference>
<protein>
    <submittedName>
        <fullName evidence="7">Acetyl-coenzyme A synthetase</fullName>
        <ecNumber evidence="7">6.2.1.1</ecNumber>
    </submittedName>
</protein>